<dbReference type="KEGG" id="phao:HF685_10760"/>
<organism evidence="1 2">
    <name type="scientific">Parasphingorhabdus halotolerans</name>
    <dbReference type="NCBI Taxonomy" id="2725558"/>
    <lineage>
        <taxon>Bacteria</taxon>
        <taxon>Pseudomonadati</taxon>
        <taxon>Pseudomonadota</taxon>
        <taxon>Alphaproteobacteria</taxon>
        <taxon>Sphingomonadales</taxon>
        <taxon>Sphingomonadaceae</taxon>
        <taxon>Parasphingorhabdus</taxon>
    </lineage>
</organism>
<dbReference type="EMBL" id="CP051217">
    <property type="protein sequence ID" value="QJB69699.1"/>
    <property type="molecule type" value="Genomic_DNA"/>
</dbReference>
<protein>
    <submittedName>
        <fullName evidence="1">Uncharacterized protein</fullName>
    </submittedName>
</protein>
<name>A0A6H2DM07_9SPHN</name>
<accession>A0A6H2DM07</accession>
<keyword evidence="2" id="KW-1185">Reference proteome</keyword>
<reference evidence="1 2" key="1">
    <citation type="submission" date="2020-04" db="EMBL/GenBank/DDBJ databases">
        <title>Genome sequence for Sphingorhabdus sp. strain M1.</title>
        <authorList>
            <person name="Park S.-J."/>
        </authorList>
    </citation>
    <scope>NUCLEOTIDE SEQUENCE [LARGE SCALE GENOMIC DNA]</scope>
    <source>
        <strain evidence="1 2">JK6</strain>
    </source>
</reference>
<dbReference type="AlphaFoldDB" id="A0A6H2DM07"/>
<evidence type="ECO:0000313" key="1">
    <source>
        <dbReference type="EMBL" id="QJB69699.1"/>
    </source>
</evidence>
<evidence type="ECO:0000313" key="2">
    <source>
        <dbReference type="Proteomes" id="UP000501600"/>
    </source>
</evidence>
<sequence length="65" mass="7294">MEKYIRYSPVASNPEVKVRKRMMAKLTAPGSDDAKMASGAFRIKYRMEIRSGMNLPNPGPAESFN</sequence>
<gene>
    <name evidence="1" type="ORF">HF685_10760</name>
</gene>
<proteinExistence type="predicted"/>
<dbReference type="RefSeq" id="WP_168819911.1">
    <property type="nucleotide sequence ID" value="NZ_CP051217.1"/>
</dbReference>
<dbReference type="Proteomes" id="UP000501600">
    <property type="component" value="Chromosome"/>
</dbReference>